<organism evidence="3 4">
    <name type="scientific">Mammaliicoccus vitulinus</name>
    <dbReference type="NCBI Taxonomy" id="71237"/>
    <lineage>
        <taxon>Bacteria</taxon>
        <taxon>Bacillati</taxon>
        <taxon>Bacillota</taxon>
        <taxon>Bacilli</taxon>
        <taxon>Bacillales</taxon>
        <taxon>Staphylococcaceae</taxon>
        <taxon>Mammaliicoccus</taxon>
    </lineage>
</organism>
<name>A0ABX7HF60_9STAP</name>
<dbReference type="InterPro" id="IPR010982">
    <property type="entry name" value="Lambda_DNA-bd_dom_sf"/>
</dbReference>
<evidence type="ECO:0000313" key="3">
    <source>
        <dbReference type="EMBL" id="QRO84960.1"/>
    </source>
</evidence>
<keyword evidence="1" id="KW-0238">DNA-binding</keyword>
<dbReference type="Gene3D" id="1.10.260.40">
    <property type="entry name" value="lambda repressor-like DNA-binding domains"/>
    <property type="match status" value="1"/>
</dbReference>
<dbReference type="SMART" id="SM00530">
    <property type="entry name" value="HTH_XRE"/>
    <property type="match status" value="1"/>
</dbReference>
<evidence type="ECO:0000259" key="2">
    <source>
        <dbReference type="PROSITE" id="PS50943"/>
    </source>
</evidence>
<evidence type="ECO:0000256" key="1">
    <source>
        <dbReference type="ARBA" id="ARBA00023125"/>
    </source>
</evidence>
<dbReference type="EMBL" id="CP069486">
    <property type="protein sequence ID" value="QRO84960.1"/>
    <property type="molecule type" value="Genomic_DNA"/>
</dbReference>
<dbReference type="Pfam" id="PF01381">
    <property type="entry name" value="HTH_3"/>
    <property type="match status" value="1"/>
</dbReference>
<dbReference type="SUPFAM" id="SSF47413">
    <property type="entry name" value="lambda repressor-like DNA-binding domains"/>
    <property type="match status" value="1"/>
</dbReference>
<reference evidence="3 4" key="1">
    <citation type="submission" date="2021-02" db="EMBL/GenBank/DDBJ databases">
        <title>FDA dAtabase for Regulatory Grade micrObial Sequences (FDA-ARGOS): Supporting development and validation of Infectious Disease Dx tests.</title>
        <authorList>
            <person name="Sproer C."/>
            <person name="Gronow S."/>
            <person name="Severitt S."/>
            <person name="Schroder I."/>
            <person name="Tallon L."/>
            <person name="Sadzewicz L."/>
            <person name="Zhao X."/>
            <person name="Boylan J."/>
            <person name="Ott S."/>
            <person name="Bowen H."/>
            <person name="Vavikolanu K."/>
            <person name="Mehta A."/>
            <person name="Aluvathingal J."/>
            <person name="Nadendla S."/>
            <person name="Lowell S."/>
            <person name="Myers T."/>
            <person name="Yan Y."/>
            <person name="Sichtig H."/>
        </authorList>
    </citation>
    <scope>NUCLEOTIDE SEQUENCE [LARGE SCALE GENOMIC DNA]</scope>
    <source>
        <strain evidence="3 4">FDAARGOS_1207</strain>
    </source>
</reference>
<dbReference type="CDD" id="cd00093">
    <property type="entry name" value="HTH_XRE"/>
    <property type="match status" value="1"/>
</dbReference>
<sequence>MPNKDLASKLRFYRKSKKLTQKDVADHLNITPQAYQRYESQTNTNEPNIDNLKKLSTLFDINLSELIDVKENDKEKFSLKDAEVLMFSDKEGWDELPEERKKEIMRELSDLADFYIEKDKRAKGKK</sequence>
<evidence type="ECO:0000313" key="4">
    <source>
        <dbReference type="Proteomes" id="UP000627155"/>
    </source>
</evidence>
<dbReference type="PROSITE" id="PS50943">
    <property type="entry name" value="HTH_CROC1"/>
    <property type="match status" value="1"/>
</dbReference>
<feature type="domain" description="HTH cro/C1-type" evidence="2">
    <location>
        <begin position="10"/>
        <end position="66"/>
    </location>
</feature>
<accession>A0ABX7HF60</accession>
<protein>
    <submittedName>
        <fullName evidence="3">Helix-turn-helix transcriptional regulator</fullName>
    </submittedName>
</protein>
<dbReference type="PANTHER" id="PTHR46558:SF11">
    <property type="entry name" value="HTH-TYPE TRANSCRIPTIONAL REGULATOR XRE"/>
    <property type="match status" value="1"/>
</dbReference>
<dbReference type="RefSeq" id="WP_103323666.1">
    <property type="nucleotide sequence ID" value="NZ_CBCPHH010000017.1"/>
</dbReference>
<dbReference type="InterPro" id="IPR001387">
    <property type="entry name" value="Cro/C1-type_HTH"/>
</dbReference>
<keyword evidence="4" id="KW-1185">Reference proteome</keyword>
<proteinExistence type="predicted"/>
<dbReference type="Proteomes" id="UP000627155">
    <property type="component" value="Chromosome"/>
</dbReference>
<gene>
    <name evidence="3" type="ORF">I6J37_12400</name>
</gene>
<dbReference type="PANTHER" id="PTHR46558">
    <property type="entry name" value="TRACRIPTIONAL REGULATORY PROTEIN-RELATED-RELATED"/>
    <property type="match status" value="1"/>
</dbReference>